<dbReference type="Gene3D" id="3.10.450.620">
    <property type="entry name" value="JHP933, nucleotidyltransferase-like core domain"/>
    <property type="match status" value="1"/>
</dbReference>
<dbReference type="Proteomes" id="UP000308430">
    <property type="component" value="Unassembled WGS sequence"/>
</dbReference>
<accession>A0A4S4AN94</accession>
<evidence type="ECO:0000313" key="2">
    <source>
        <dbReference type="EMBL" id="THF61093.1"/>
    </source>
</evidence>
<feature type="region of interest" description="Disordered" evidence="1">
    <location>
        <begin position="343"/>
        <end position="365"/>
    </location>
</feature>
<sequence length="365" mass="39761">MAEPFLSLGREDRLEGLEAARSLTGRPAHLLEKDIWVVWAISALFESGLGTKLVLKGGTSLSKAFKVIDRYSDSINIAYDVGMITGGIEAHCNYLPSQRSDAHRLVETINERLPEWIESNIVPVLVSALARDSLAGQLEIVGKHREKLRLTYPAVGQGATYAVPAVLLEFNARLASDPYQIMPISCEIDEQIPGISFPHANPRVAGASQAFWDKAIVAHAYCKHGQLQDDRLVRHWYDLAALARSEFLAPSIKDRHAALSAIRRMALRNGEDSPGTSVDYVDAVGGHLQIVPEGQALSALATDYLAMAEDQLLIDDAPGFEALMQACRQVEALANKAALQASHDIPTRKPSLAPHGRRAARRSPG</sequence>
<dbReference type="AlphaFoldDB" id="A0A4S4AN94"/>
<reference evidence="2 3" key="1">
    <citation type="submission" date="2019-04" db="EMBL/GenBank/DDBJ databases">
        <title>Azoarcus nasutitermitis sp. nov. isolated from termite nest.</title>
        <authorList>
            <person name="Lin S.-Y."/>
            <person name="Hameed A."/>
            <person name="Hsu Y.-H."/>
            <person name="Young C.-C."/>
        </authorList>
    </citation>
    <scope>NUCLEOTIDE SEQUENCE [LARGE SCALE GENOMIC DNA]</scope>
    <source>
        <strain evidence="2 3">CC-YHH838</strain>
    </source>
</reference>
<proteinExistence type="predicted"/>
<name>A0A4S4AN94_9RHOO</name>
<comment type="caution">
    <text evidence="2">The sequence shown here is derived from an EMBL/GenBank/DDBJ whole genome shotgun (WGS) entry which is preliminary data.</text>
</comment>
<dbReference type="RefSeq" id="WP_136350246.1">
    <property type="nucleotide sequence ID" value="NZ_SSOC01000010.1"/>
</dbReference>
<dbReference type="GO" id="GO:0016740">
    <property type="term" value="F:transferase activity"/>
    <property type="evidence" value="ECO:0007669"/>
    <property type="project" value="UniProtKB-KW"/>
</dbReference>
<organism evidence="2 3">
    <name type="scientific">Pseudothauera nasutitermitis</name>
    <dbReference type="NCBI Taxonomy" id="2565930"/>
    <lineage>
        <taxon>Bacteria</taxon>
        <taxon>Pseudomonadati</taxon>
        <taxon>Pseudomonadota</taxon>
        <taxon>Betaproteobacteria</taxon>
        <taxon>Rhodocyclales</taxon>
        <taxon>Zoogloeaceae</taxon>
        <taxon>Pseudothauera</taxon>
    </lineage>
</organism>
<evidence type="ECO:0000313" key="3">
    <source>
        <dbReference type="Proteomes" id="UP000308430"/>
    </source>
</evidence>
<keyword evidence="3" id="KW-1185">Reference proteome</keyword>
<feature type="compositionally biased region" description="Basic residues" evidence="1">
    <location>
        <begin position="355"/>
        <end position="365"/>
    </location>
</feature>
<protein>
    <submittedName>
        <fullName evidence="2">Nucleotidyl transferase AbiEii/AbiGii toxin family protein</fullName>
    </submittedName>
</protein>
<keyword evidence="2" id="KW-0808">Transferase</keyword>
<evidence type="ECO:0000256" key="1">
    <source>
        <dbReference type="SAM" id="MobiDB-lite"/>
    </source>
</evidence>
<dbReference type="OrthoDB" id="9780929at2"/>
<dbReference type="Pfam" id="PF08843">
    <property type="entry name" value="AbiEii"/>
    <property type="match status" value="1"/>
</dbReference>
<dbReference type="InterPro" id="IPR014942">
    <property type="entry name" value="AbiEii"/>
</dbReference>
<dbReference type="EMBL" id="SSOC01000010">
    <property type="protein sequence ID" value="THF61093.1"/>
    <property type="molecule type" value="Genomic_DNA"/>
</dbReference>
<gene>
    <name evidence="2" type="ORF">E6C76_21105</name>
</gene>